<evidence type="ECO:0000256" key="1">
    <source>
        <dbReference type="ARBA" id="ARBA00023054"/>
    </source>
</evidence>
<protein>
    <recommendedName>
        <fullName evidence="2">LTD domain-containing protein</fullName>
    </recommendedName>
</protein>
<dbReference type="GO" id="GO:0051664">
    <property type="term" value="P:nuclear pore localization"/>
    <property type="evidence" value="ECO:0007669"/>
    <property type="project" value="TreeGrafter"/>
</dbReference>
<dbReference type="InterPro" id="IPR001322">
    <property type="entry name" value="Lamin_tail_dom"/>
</dbReference>
<evidence type="ECO:0000259" key="2">
    <source>
        <dbReference type="PROSITE" id="PS51841"/>
    </source>
</evidence>
<dbReference type="Gene3D" id="2.60.40.1260">
    <property type="entry name" value="Lamin Tail domain"/>
    <property type="match status" value="1"/>
</dbReference>
<feature type="domain" description="LTD" evidence="2">
    <location>
        <begin position="1"/>
        <end position="98"/>
    </location>
</feature>
<accession>A0A2G9RMU7</accession>
<dbReference type="GO" id="GO:0006998">
    <property type="term" value="P:nuclear envelope organization"/>
    <property type="evidence" value="ECO:0007669"/>
    <property type="project" value="TreeGrafter"/>
</dbReference>
<dbReference type="AlphaFoldDB" id="A0A2G9RMU7"/>
<organism evidence="3 4">
    <name type="scientific">Aquarana catesbeiana</name>
    <name type="common">American bullfrog</name>
    <name type="synonym">Rana catesbeiana</name>
    <dbReference type="NCBI Taxonomy" id="8400"/>
    <lineage>
        <taxon>Eukaryota</taxon>
        <taxon>Metazoa</taxon>
        <taxon>Chordata</taxon>
        <taxon>Craniata</taxon>
        <taxon>Vertebrata</taxon>
        <taxon>Euteleostomi</taxon>
        <taxon>Amphibia</taxon>
        <taxon>Batrachia</taxon>
        <taxon>Anura</taxon>
        <taxon>Neobatrachia</taxon>
        <taxon>Ranoidea</taxon>
        <taxon>Ranidae</taxon>
        <taxon>Aquarana</taxon>
    </lineage>
</organism>
<evidence type="ECO:0000313" key="3">
    <source>
        <dbReference type="EMBL" id="PIO29190.1"/>
    </source>
</evidence>
<keyword evidence="4" id="KW-1185">Reference proteome</keyword>
<keyword evidence="1" id="KW-0175">Coiled coil</keyword>
<dbReference type="GO" id="GO:0007097">
    <property type="term" value="P:nuclear migration"/>
    <property type="evidence" value="ECO:0007669"/>
    <property type="project" value="TreeGrafter"/>
</dbReference>
<evidence type="ECO:0000313" key="4">
    <source>
        <dbReference type="Proteomes" id="UP000228934"/>
    </source>
</evidence>
<dbReference type="PANTHER" id="PTHR45721">
    <property type="entry name" value="LAMIN DM0-RELATED"/>
    <property type="match status" value="1"/>
</dbReference>
<dbReference type="PROSITE" id="PS51841">
    <property type="entry name" value="LTD"/>
    <property type="match status" value="1"/>
</dbReference>
<dbReference type="Pfam" id="PF00932">
    <property type="entry name" value="LTD"/>
    <property type="match status" value="1"/>
</dbReference>
<proteinExistence type="predicted"/>
<reference evidence="4" key="1">
    <citation type="journal article" date="2017" name="Nat. Commun.">
        <title>The North American bullfrog draft genome provides insight into hormonal regulation of long noncoding RNA.</title>
        <authorList>
            <person name="Hammond S.A."/>
            <person name="Warren R.L."/>
            <person name="Vandervalk B.P."/>
            <person name="Kucuk E."/>
            <person name="Khan H."/>
            <person name="Gibb E.A."/>
            <person name="Pandoh P."/>
            <person name="Kirk H."/>
            <person name="Zhao Y."/>
            <person name="Jones M."/>
            <person name="Mungall A.J."/>
            <person name="Coope R."/>
            <person name="Pleasance S."/>
            <person name="Moore R.A."/>
            <person name="Holt R.A."/>
            <person name="Round J.M."/>
            <person name="Ohora S."/>
            <person name="Walle B.V."/>
            <person name="Veldhoen N."/>
            <person name="Helbing C.C."/>
            <person name="Birol I."/>
        </authorList>
    </citation>
    <scope>NUCLEOTIDE SEQUENCE [LARGE SCALE GENOMIC DNA]</scope>
</reference>
<dbReference type="EMBL" id="KV936498">
    <property type="protein sequence ID" value="PIO29190.1"/>
    <property type="molecule type" value="Genomic_DNA"/>
</dbReference>
<dbReference type="InterPro" id="IPR036415">
    <property type="entry name" value="Lamin_tail_dom_sf"/>
</dbReference>
<dbReference type="GO" id="GO:0031507">
    <property type="term" value="P:heterochromatin formation"/>
    <property type="evidence" value="ECO:0007669"/>
    <property type="project" value="TreeGrafter"/>
</dbReference>
<dbReference type="PANTHER" id="PTHR45721:SF5">
    <property type="entry name" value="PRELAMIN-A_C"/>
    <property type="match status" value="1"/>
</dbReference>
<dbReference type="Proteomes" id="UP000228934">
    <property type="component" value="Unassembled WGS sequence"/>
</dbReference>
<dbReference type="OrthoDB" id="102442at2759"/>
<dbReference type="GO" id="GO:0005200">
    <property type="term" value="F:structural constituent of cytoskeleton"/>
    <property type="evidence" value="ECO:0007669"/>
    <property type="project" value="TreeGrafter"/>
</dbReference>
<dbReference type="GO" id="GO:0005652">
    <property type="term" value="C:nuclear lamina"/>
    <property type="evidence" value="ECO:0007669"/>
    <property type="project" value="TreeGrafter"/>
</dbReference>
<gene>
    <name evidence="3" type="ORF">AB205_0068680</name>
</gene>
<dbReference type="GO" id="GO:0090435">
    <property type="term" value="P:protein localization to nuclear envelope"/>
    <property type="evidence" value="ECO:0007669"/>
    <property type="project" value="TreeGrafter"/>
</dbReference>
<dbReference type="SUPFAM" id="SSF74853">
    <property type="entry name" value="Lamin A/C globular tail domain"/>
    <property type="match status" value="1"/>
</dbReference>
<sequence>MARTGQSSGVAVEEVDLEGNFIRLKNKSNEDQSLGNWTIKVMLKTGQTLTIWAAGAGVAHNPPSDFVNKSTNSWVTGDSIRTALLTFSNEEVAMYKLV</sequence>
<name>A0A2G9RMU7_AQUCT</name>